<name>A0A7S4RK73_9STRA</name>
<evidence type="ECO:0000313" key="2">
    <source>
        <dbReference type="EMBL" id="CAE4616070.1"/>
    </source>
</evidence>
<dbReference type="AlphaFoldDB" id="A0A7S4RK73"/>
<proteinExistence type="predicted"/>
<evidence type="ECO:0000256" key="1">
    <source>
        <dbReference type="SAM" id="SignalP"/>
    </source>
</evidence>
<feature type="signal peptide" evidence="1">
    <location>
        <begin position="1"/>
        <end position="28"/>
    </location>
</feature>
<reference evidence="2" key="1">
    <citation type="submission" date="2021-01" db="EMBL/GenBank/DDBJ databases">
        <authorList>
            <person name="Corre E."/>
            <person name="Pelletier E."/>
            <person name="Niang G."/>
            <person name="Scheremetjew M."/>
            <person name="Finn R."/>
            <person name="Kale V."/>
            <person name="Holt S."/>
            <person name="Cochrane G."/>
            <person name="Meng A."/>
            <person name="Brown T."/>
            <person name="Cohen L."/>
        </authorList>
    </citation>
    <scope>NUCLEOTIDE SEQUENCE</scope>
    <source>
        <strain evidence="2">GSO104</strain>
    </source>
</reference>
<protein>
    <recommendedName>
        <fullName evidence="3">C-type lectin domain-containing protein</fullName>
    </recommendedName>
</protein>
<accession>A0A7S4RK73</accession>
<dbReference type="EMBL" id="HBNS01024803">
    <property type="protein sequence ID" value="CAE4616070.1"/>
    <property type="molecule type" value="Transcribed_RNA"/>
</dbReference>
<organism evidence="2">
    <name type="scientific">Ditylum brightwellii</name>
    <dbReference type="NCBI Taxonomy" id="49249"/>
    <lineage>
        <taxon>Eukaryota</taxon>
        <taxon>Sar</taxon>
        <taxon>Stramenopiles</taxon>
        <taxon>Ochrophyta</taxon>
        <taxon>Bacillariophyta</taxon>
        <taxon>Mediophyceae</taxon>
        <taxon>Lithodesmiophycidae</taxon>
        <taxon>Lithodesmiales</taxon>
        <taxon>Lithodesmiaceae</taxon>
        <taxon>Ditylum</taxon>
    </lineage>
</organism>
<gene>
    <name evidence="2" type="ORF">DBRI00130_LOCUS19553</name>
</gene>
<keyword evidence="1" id="KW-0732">Signal</keyword>
<sequence>MLSHPIFTPSHLSMSVFIFACIFGAARAFEFDFEFDAKCADTYCSLKNNPQFLDQDCCTFGSVSDCSCCLPNKNGVYSSKCSDTWLPTWESCVNSWSTNCCVSIGGYYYRPGYKGVDWVSDASCCQLCNGGSWNSWKGNGLLIPCDPSITPQLLCSSKDDSDNTMLRHGVKAEE</sequence>
<evidence type="ECO:0008006" key="3">
    <source>
        <dbReference type="Google" id="ProtNLM"/>
    </source>
</evidence>
<feature type="chain" id="PRO_5031277453" description="C-type lectin domain-containing protein" evidence="1">
    <location>
        <begin position="29"/>
        <end position="174"/>
    </location>
</feature>